<evidence type="ECO:0000313" key="1">
    <source>
        <dbReference type="EMBL" id="SDT61588.1"/>
    </source>
</evidence>
<organism evidence="1 2">
    <name type="scientific">Mucilaginibacter mallensis</name>
    <dbReference type="NCBI Taxonomy" id="652787"/>
    <lineage>
        <taxon>Bacteria</taxon>
        <taxon>Pseudomonadati</taxon>
        <taxon>Bacteroidota</taxon>
        <taxon>Sphingobacteriia</taxon>
        <taxon>Sphingobacteriales</taxon>
        <taxon>Sphingobacteriaceae</taxon>
        <taxon>Mucilaginibacter</taxon>
    </lineage>
</organism>
<keyword evidence="2" id="KW-1185">Reference proteome</keyword>
<reference evidence="1 2" key="1">
    <citation type="submission" date="2016-10" db="EMBL/GenBank/DDBJ databases">
        <authorList>
            <person name="de Groot N.N."/>
        </authorList>
    </citation>
    <scope>NUCLEOTIDE SEQUENCE [LARGE SCALE GENOMIC DNA]</scope>
    <source>
        <strain evidence="1 2">MP1X4</strain>
    </source>
</reference>
<dbReference type="Proteomes" id="UP000199679">
    <property type="component" value="Chromosome I"/>
</dbReference>
<protein>
    <submittedName>
        <fullName evidence="1">WG containing repeat-containing protein</fullName>
    </submittedName>
</protein>
<gene>
    <name evidence="1" type="ORF">SAMN05216490_4345</name>
</gene>
<evidence type="ECO:0000313" key="2">
    <source>
        <dbReference type="Proteomes" id="UP000199679"/>
    </source>
</evidence>
<sequence length="483" mass="54193">MSISTKRLIKITVLIFVCITNYVIAQPFVPDNTGYVKGAKFLAYTKNKGYSLVGAFKKSMKDSLWYAKVLKDGQWITIDNLGNIAQNTIPTPPIKSVGKEIMGYADEGSGPNDFNPFTYVHPSNIDLKIIQNDNKRGLINTKNNKIIVPAIYDDVRLSNFKFIIVKLNGKWGVISKQGQQIISPKYDEIKSLGVNMAGTKTITADAEIVRIGDKWGLLSEEGKEIFNPQFDKITSSWVINSLLITCLNNKYGLMNKSGKELIKPIYSNIQSFNNNGETIVAINDGSGVTYGLIDSLGNEPIKPIYKRIAFIDKSLVAVYAEDFPNPKLGLSNIDGKVLTPLVYTGISFFKNDLAIVYISIDHHQLMGFINKTGKQVIKPVYQDIEYINGHNGYYKVKLNGKYGIMTIKLDYSVKPIYDEMGEIVLNKLCVKKDGKYGLIDYDGNILLPIKYDYDFSSHDNGLIQTWLNGKKCMIDLYGNEYFN</sequence>
<dbReference type="Pfam" id="PF14903">
    <property type="entry name" value="WG_beta_rep"/>
    <property type="match status" value="6"/>
</dbReference>
<dbReference type="AlphaFoldDB" id="A0A1H2BTP0"/>
<proteinExistence type="predicted"/>
<dbReference type="STRING" id="652787.SAMN05216490_4345"/>
<dbReference type="PANTHER" id="PTHR37841">
    <property type="entry name" value="GLR2918 PROTEIN"/>
    <property type="match status" value="1"/>
</dbReference>
<dbReference type="PANTHER" id="PTHR37841:SF1">
    <property type="entry name" value="DUF3298 DOMAIN-CONTAINING PROTEIN"/>
    <property type="match status" value="1"/>
</dbReference>
<dbReference type="SUPFAM" id="SSF69360">
    <property type="entry name" value="Cell wall binding repeat"/>
    <property type="match status" value="1"/>
</dbReference>
<dbReference type="EMBL" id="LT629740">
    <property type="protein sequence ID" value="SDT61588.1"/>
    <property type="molecule type" value="Genomic_DNA"/>
</dbReference>
<name>A0A1H2BTP0_MUCMA</name>
<dbReference type="InterPro" id="IPR032774">
    <property type="entry name" value="WG_beta_rep"/>
</dbReference>
<accession>A0A1H2BTP0</accession>
<dbReference type="RefSeq" id="WP_172829280.1">
    <property type="nucleotide sequence ID" value="NZ_LT629740.1"/>
</dbReference>